<dbReference type="PROSITE" id="PS51379">
    <property type="entry name" value="4FE4S_FER_2"/>
    <property type="match status" value="3"/>
</dbReference>
<dbReference type="Pfam" id="PF13247">
    <property type="entry name" value="Fer4_11"/>
    <property type="match status" value="1"/>
</dbReference>
<feature type="domain" description="4Fe-4S ferredoxin-type" evidence="5">
    <location>
        <begin position="102"/>
        <end position="131"/>
    </location>
</feature>
<evidence type="ECO:0000256" key="1">
    <source>
        <dbReference type="ARBA" id="ARBA00022485"/>
    </source>
</evidence>
<evidence type="ECO:0000256" key="3">
    <source>
        <dbReference type="ARBA" id="ARBA00023004"/>
    </source>
</evidence>
<dbReference type="PROSITE" id="PS00198">
    <property type="entry name" value="4FE4S_FER_1"/>
    <property type="match status" value="1"/>
</dbReference>
<evidence type="ECO:0000256" key="2">
    <source>
        <dbReference type="ARBA" id="ARBA00022723"/>
    </source>
</evidence>
<dbReference type="PANTHER" id="PTHR43177">
    <property type="entry name" value="PROTEIN NRFC"/>
    <property type="match status" value="1"/>
</dbReference>
<dbReference type="Proteomes" id="UP000703590">
    <property type="component" value="Unassembled WGS sequence"/>
</dbReference>
<gene>
    <name evidence="6" type="ORF">JWV37_02095</name>
</gene>
<keyword evidence="4" id="KW-0411">Iron-sulfur</keyword>
<dbReference type="PANTHER" id="PTHR43177:SF9">
    <property type="entry name" value="PROTEIN NRFC"/>
    <property type="match status" value="1"/>
</dbReference>
<feature type="domain" description="4Fe-4S ferredoxin-type" evidence="5">
    <location>
        <begin position="3"/>
        <end position="32"/>
    </location>
</feature>
<keyword evidence="1" id="KW-0004">4Fe-4S</keyword>
<keyword evidence="7" id="KW-1185">Reference proteome</keyword>
<dbReference type="InterPro" id="IPR017896">
    <property type="entry name" value="4Fe4S_Fe-S-bd"/>
</dbReference>
<dbReference type="Pfam" id="PF12800">
    <property type="entry name" value="Fer4_4"/>
    <property type="match status" value="1"/>
</dbReference>
<dbReference type="SUPFAM" id="SSF54862">
    <property type="entry name" value="4Fe-4S ferredoxins"/>
    <property type="match status" value="1"/>
</dbReference>
<proteinExistence type="predicted"/>
<sequence length="209" mass="22945">MQKAFLVDSSICLGCNTCAMACKNQYHQDNGIAWRKVREIGGETYREDQNNFLPTVTWYAKAPQAQMPEERYYFSLACNHCENPACVEVCPAGAQTKDPITGIVKHDQELCIGCKGCVLACPFGASKYNERLGKSEKCSMCWERQDEGLLPACVQSCPTGSIALIDIHDPAYANAGTTDPLGIDYAIGSSTKPSTRFVHPSLPAKMHRL</sequence>
<reference evidence="6" key="1">
    <citation type="submission" date="2021-02" db="EMBL/GenBank/DDBJ databases">
        <title>Sulfurospirillum tamanensis sp. nov.</title>
        <authorList>
            <person name="Frolova A."/>
            <person name="Merkel A."/>
            <person name="Slobodkin A."/>
        </authorList>
    </citation>
    <scope>NUCLEOTIDE SEQUENCE</scope>
    <source>
        <strain evidence="6">T05b</strain>
    </source>
</reference>
<dbReference type="CDD" id="cd16371">
    <property type="entry name" value="DMSOR_beta_like"/>
    <property type="match status" value="1"/>
</dbReference>
<evidence type="ECO:0000259" key="5">
    <source>
        <dbReference type="PROSITE" id="PS51379"/>
    </source>
</evidence>
<feature type="domain" description="4Fe-4S ferredoxin-type" evidence="5">
    <location>
        <begin position="68"/>
        <end position="100"/>
    </location>
</feature>
<evidence type="ECO:0000313" key="6">
    <source>
        <dbReference type="EMBL" id="MBN2963557.1"/>
    </source>
</evidence>
<evidence type="ECO:0000256" key="4">
    <source>
        <dbReference type="ARBA" id="ARBA00023014"/>
    </source>
</evidence>
<dbReference type="RefSeq" id="WP_205458000.1">
    <property type="nucleotide sequence ID" value="NZ_JAFHKK010000003.1"/>
</dbReference>
<dbReference type="EMBL" id="JAFHKK010000003">
    <property type="protein sequence ID" value="MBN2963557.1"/>
    <property type="molecule type" value="Genomic_DNA"/>
</dbReference>
<protein>
    <submittedName>
        <fullName evidence="6">4Fe-4S dicluster domain-containing protein</fullName>
    </submittedName>
</protein>
<accession>A0ABS2WPR5</accession>
<dbReference type="InterPro" id="IPR050954">
    <property type="entry name" value="ET_IronSulfur_Cluster-Binding"/>
</dbReference>
<name>A0ABS2WPR5_9BACT</name>
<comment type="caution">
    <text evidence="6">The sequence shown here is derived from an EMBL/GenBank/DDBJ whole genome shotgun (WGS) entry which is preliminary data.</text>
</comment>
<dbReference type="Gene3D" id="3.30.70.20">
    <property type="match status" value="2"/>
</dbReference>
<organism evidence="6 7">
    <name type="scientific">Sulfurospirillum tamanense</name>
    <dbReference type="NCBI Taxonomy" id="2813362"/>
    <lineage>
        <taxon>Bacteria</taxon>
        <taxon>Pseudomonadati</taxon>
        <taxon>Campylobacterota</taxon>
        <taxon>Epsilonproteobacteria</taxon>
        <taxon>Campylobacterales</taxon>
        <taxon>Sulfurospirillaceae</taxon>
        <taxon>Sulfurospirillum</taxon>
    </lineage>
</organism>
<keyword evidence="3" id="KW-0408">Iron</keyword>
<evidence type="ECO:0000313" key="7">
    <source>
        <dbReference type="Proteomes" id="UP000703590"/>
    </source>
</evidence>
<dbReference type="InterPro" id="IPR017900">
    <property type="entry name" value="4Fe4S_Fe_S_CS"/>
</dbReference>
<keyword evidence="2" id="KW-0479">Metal-binding</keyword>
<reference evidence="6" key="2">
    <citation type="submission" date="2021-02" db="EMBL/GenBank/DDBJ databases">
        <authorList>
            <person name="Merkel A.Y."/>
        </authorList>
    </citation>
    <scope>NUCLEOTIDE SEQUENCE</scope>
    <source>
        <strain evidence="6">T05b</strain>
    </source>
</reference>